<accession>A0A5B0NL83</accession>
<feature type="chain" id="PRO_5022827767" evidence="2">
    <location>
        <begin position="20"/>
        <end position="119"/>
    </location>
</feature>
<keyword evidence="4" id="KW-1185">Reference proteome</keyword>
<proteinExistence type="predicted"/>
<feature type="compositionally biased region" description="Polar residues" evidence="1">
    <location>
        <begin position="97"/>
        <end position="110"/>
    </location>
</feature>
<sequence length="119" mass="12579">MNPLSSLILVGTFFQLALAAPLLLVELTKFWPYGRSIALLSASGWSGQFVGDLRKANGAIPIMREKSASAPSIGGVARLRGDSGIQIPKCDQFPHVTPTSPNAKSSSTARQLMDPLSAL</sequence>
<feature type="region of interest" description="Disordered" evidence="1">
    <location>
        <begin position="91"/>
        <end position="119"/>
    </location>
</feature>
<dbReference type="EMBL" id="VSWC01000093">
    <property type="protein sequence ID" value="KAA1089523.1"/>
    <property type="molecule type" value="Genomic_DNA"/>
</dbReference>
<dbReference type="AlphaFoldDB" id="A0A5B0NL83"/>
<feature type="signal peptide" evidence="2">
    <location>
        <begin position="1"/>
        <end position="19"/>
    </location>
</feature>
<reference evidence="3 4" key="1">
    <citation type="submission" date="2019-05" db="EMBL/GenBank/DDBJ databases">
        <title>Emergence of the Ug99 lineage of the wheat stem rust pathogen through somatic hybridization.</title>
        <authorList>
            <person name="Li F."/>
            <person name="Upadhyaya N.M."/>
            <person name="Sperschneider J."/>
            <person name="Matny O."/>
            <person name="Nguyen-Phuc H."/>
            <person name="Mago R."/>
            <person name="Raley C."/>
            <person name="Miller M.E."/>
            <person name="Silverstein K.A.T."/>
            <person name="Henningsen E."/>
            <person name="Hirsch C.D."/>
            <person name="Visser B."/>
            <person name="Pretorius Z.A."/>
            <person name="Steffenson B.J."/>
            <person name="Schwessinger B."/>
            <person name="Dodds P.N."/>
            <person name="Figueroa M."/>
        </authorList>
    </citation>
    <scope>NUCLEOTIDE SEQUENCE [LARGE SCALE GENOMIC DNA]</scope>
    <source>
        <strain evidence="3">21-0</strain>
    </source>
</reference>
<dbReference type="OrthoDB" id="2499391at2759"/>
<gene>
    <name evidence="3" type="ORF">PGT21_020919</name>
</gene>
<keyword evidence="2" id="KW-0732">Signal</keyword>
<name>A0A5B0NL83_PUCGR</name>
<organism evidence="3 4">
    <name type="scientific">Puccinia graminis f. sp. tritici</name>
    <dbReference type="NCBI Taxonomy" id="56615"/>
    <lineage>
        <taxon>Eukaryota</taxon>
        <taxon>Fungi</taxon>
        <taxon>Dikarya</taxon>
        <taxon>Basidiomycota</taxon>
        <taxon>Pucciniomycotina</taxon>
        <taxon>Pucciniomycetes</taxon>
        <taxon>Pucciniales</taxon>
        <taxon>Pucciniaceae</taxon>
        <taxon>Puccinia</taxon>
    </lineage>
</organism>
<evidence type="ECO:0000256" key="2">
    <source>
        <dbReference type="SAM" id="SignalP"/>
    </source>
</evidence>
<protein>
    <submittedName>
        <fullName evidence="3">Uncharacterized protein</fullName>
    </submittedName>
</protein>
<evidence type="ECO:0000256" key="1">
    <source>
        <dbReference type="SAM" id="MobiDB-lite"/>
    </source>
</evidence>
<evidence type="ECO:0000313" key="4">
    <source>
        <dbReference type="Proteomes" id="UP000324748"/>
    </source>
</evidence>
<evidence type="ECO:0000313" key="3">
    <source>
        <dbReference type="EMBL" id="KAA1089523.1"/>
    </source>
</evidence>
<comment type="caution">
    <text evidence="3">The sequence shown here is derived from an EMBL/GenBank/DDBJ whole genome shotgun (WGS) entry which is preliminary data.</text>
</comment>
<dbReference type="Proteomes" id="UP000324748">
    <property type="component" value="Unassembled WGS sequence"/>
</dbReference>